<evidence type="ECO:0000313" key="2">
    <source>
        <dbReference type="Proteomes" id="UP000030706"/>
    </source>
</evidence>
<proteinExistence type="predicted"/>
<dbReference type="HOGENOM" id="CLU_2209508_0_0_1"/>
<keyword evidence="2" id="KW-1185">Reference proteome</keyword>
<gene>
    <name evidence="1" type="ORF">M438DRAFT_187681</name>
</gene>
<dbReference type="RefSeq" id="XP_029762144.1">
    <property type="nucleotide sequence ID" value="XM_029899227.1"/>
</dbReference>
<sequence>MKFMTPSDATNALNFFLGGPTQKEAVIDCTVVSDLMIKDLQDLCDMPVLPFSVQIDSIHNIPDWTGLDLSFIFARDPSSIVIVLYRYKGLRRAKRVQKKSAPTACQD</sequence>
<dbReference type="GeneID" id="40741533"/>
<accession>A0A074XVH9</accession>
<protein>
    <submittedName>
        <fullName evidence="1">Uncharacterized protein</fullName>
    </submittedName>
</protein>
<dbReference type="EMBL" id="KL584979">
    <property type="protein sequence ID" value="KEQ85957.1"/>
    <property type="molecule type" value="Genomic_DNA"/>
</dbReference>
<reference evidence="1 2" key="1">
    <citation type="journal article" date="2014" name="BMC Genomics">
        <title>Genome sequencing of four Aureobasidium pullulans varieties: biotechnological potential, stress tolerance, and description of new species.</title>
        <authorList>
            <person name="Gostin Ar C."/>
            <person name="Ohm R.A."/>
            <person name="Kogej T."/>
            <person name="Sonjak S."/>
            <person name="Turk M."/>
            <person name="Zajc J."/>
            <person name="Zalar P."/>
            <person name="Grube M."/>
            <person name="Sun H."/>
            <person name="Han J."/>
            <person name="Sharma A."/>
            <person name="Chiniquy J."/>
            <person name="Ngan C.Y."/>
            <person name="Lipzen A."/>
            <person name="Barry K."/>
            <person name="Grigoriev I.V."/>
            <person name="Gunde-Cimerman N."/>
        </authorList>
    </citation>
    <scope>NUCLEOTIDE SEQUENCE [LARGE SCALE GENOMIC DNA]</scope>
    <source>
        <strain evidence="1 2">EXF-150</strain>
    </source>
</reference>
<organism evidence="1 2">
    <name type="scientific">Aureobasidium pullulans EXF-150</name>
    <dbReference type="NCBI Taxonomy" id="1043002"/>
    <lineage>
        <taxon>Eukaryota</taxon>
        <taxon>Fungi</taxon>
        <taxon>Dikarya</taxon>
        <taxon>Ascomycota</taxon>
        <taxon>Pezizomycotina</taxon>
        <taxon>Dothideomycetes</taxon>
        <taxon>Dothideomycetidae</taxon>
        <taxon>Dothideales</taxon>
        <taxon>Saccotheciaceae</taxon>
        <taxon>Aureobasidium</taxon>
    </lineage>
</organism>
<evidence type="ECO:0000313" key="1">
    <source>
        <dbReference type="EMBL" id="KEQ85957.1"/>
    </source>
</evidence>
<dbReference type="Proteomes" id="UP000030706">
    <property type="component" value="Unassembled WGS sequence"/>
</dbReference>
<dbReference type="AlphaFoldDB" id="A0A074XVH9"/>
<name>A0A074XVH9_AURPU</name>